<evidence type="ECO:0000313" key="2">
    <source>
        <dbReference type="Proteomes" id="UP000252139"/>
    </source>
</evidence>
<comment type="caution">
    <text evidence="1">The sequence shown here is derived from an EMBL/GenBank/DDBJ whole genome shotgun (WGS) entry which is preliminary data.</text>
</comment>
<keyword evidence="2" id="KW-1185">Reference proteome</keyword>
<dbReference type="AlphaFoldDB" id="A0A367K9B3"/>
<name>A0A367K9B3_RHIAZ</name>
<dbReference type="STRING" id="86630.A0A367K9B3"/>
<sequence>MSNNKNFIPTPPVENVLPLQVQNNSMYFSDNTEIMETDARSMATSELGDGESTDAIEALRLTLKNLTQKLARGVALNAPSDELTALQDEATRIKNCIFSPSSIANALFSSPSPDYQQPASRLSHLIPSDLPVWQWRGSEWKKDANIHNSVEDPLDSFALIAESNGLKLDKNWERLIPIKMNRDQRIIKRT</sequence>
<dbReference type="Proteomes" id="UP000252139">
    <property type="component" value="Unassembled WGS sequence"/>
</dbReference>
<proteinExistence type="predicted"/>
<evidence type="ECO:0000313" key="1">
    <source>
        <dbReference type="EMBL" id="RCH98756.1"/>
    </source>
</evidence>
<dbReference type="EMBL" id="PJQL01000173">
    <property type="protein sequence ID" value="RCH98756.1"/>
    <property type="molecule type" value="Genomic_DNA"/>
</dbReference>
<organism evidence="1 2">
    <name type="scientific">Rhizopus azygosporus</name>
    <name type="common">Rhizopus microsporus var. azygosporus</name>
    <dbReference type="NCBI Taxonomy" id="86630"/>
    <lineage>
        <taxon>Eukaryota</taxon>
        <taxon>Fungi</taxon>
        <taxon>Fungi incertae sedis</taxon>
        <taxon>Mucoromycota</taxon>
        <taxon>Mucoromycotina</taxon>
        <taxon>Mucoromycetes</taxon>
        <taxon>Mucorales</taxon>
        <taxon>Mucorineae</taxon>
        <taxon>Rhizopodaceae</taxon>
        <taxon>Rhizopus</taxon>
    </lineage>
</organism>
<accession>A0A367K9B3</accession>
<dbReference type="OrthoDB" id="2286498at2759"/>
<gene>
    <name evidence="1" type="ORF">CU097_005735</name>
</gene>
<reference evidence="1 2" key="1">
    <citation type="journal article" date="2018" name="G3 (Bethesda)">
        <title>Phylogenetic and Phylogenomic Definition of Rhizopus Species.</title>
        <authorList>
            <person name="Gryganskyi A.P."/>
            <person name="Golan J."/>
            <person name="Dolatabadi S."/>
            <person name="Mondo S."/>
            <person name="Robb S."/>
            <person name="Idnurm A."/>
            <person name="Muszewska A."/>
            <person name="Steczkiewicz K."/>
            <person name="Masonjones S."/>
            <person name="Liao H.L."/>
            <person name="Gajdeczka M.T."/>
            <person name="Anike F."/>
            <person name="Vuek A."/>
            <person name="Anishchenko I.M."/>
            <person name="Voigt K."/>
            <person name="de Hoog G.S."/>
            <person name="Smith M.E."/>
            <person name="Heitman J."/>
            <person name="Vilgalys R."/>
            <person name="Stajich J.E."/>
        </authorList>
    </citation>
    <scope>NUCLEOTIDE SEQUENCE [LARGE SCALE GENOMIC DNA]</scope>
    <source>
        <strain evidence="1 2">CBS 357.93</strain>
    </source>
</reference>
<protein>
    <submittedName>
        <fullName evidence="1">Uncharacterized protein</fullName>
    </submittedName>
</protein>